<accession>A0ABU7LWN4</accession>
<dbReference type="Proteomes" id="UP001310692">
    <property type="component" value="Unassembled WGS sequence"/>
</dbReference>
<feature type="domain" description="DUF374" evidence="2">
    <location>
        <begin position="72"/>
        <end position="142"/>
    </location>
</feature>
<dbReference type="Pfam" id="PF04028">
    <property type="entry name" value="DUF374"/>
    <property type="match status" value="1"/>
</dbReference>
<name>A0ABU7LWN4_9PROT</name>
<keyword evidence="3" id="KW-0012">Acyltransferase</keyword>
<evidence type="ECO:0000259" key="2">
    <source>
        <dbReference type="Pfam" id="PF04028"/>
    </source>
</evidence>
<dbReference type="GO" id="GO:0016746">
    <property type="term" value="F:acyltransferase activity"/>
    <property type="evidence" value="ECO:0007669"/>
    <property type="project" value="UniProtKB-KW"/>
</dbReference>
<keyword evidence="4" id="KW-1185">Reference proteome</keyword>
<feature type="region of interest" description="Disordered" evidence="1">
    <location>
        <begin position="223"/>
        <end position="247"/>
    </location>
</feature>
<comment type="caution">
    <text evidence="3">The sequence shown here is derived from an EMBL/GenBank/DDBJ whole genome shotgun (WGS) entry which is preliminary data.</text>
</comment>
<dbReference type="InterPro" id="IPR007172">
    <property type="entry name" value="DUF374"/>
</dbReference>
<evidence type="ECO:0000313" key="3">
    <source>
        <dbReference type="EMBL" id="MEE2565971.1"/>
    </source>
</evidence>
<protein>
    <submittedName>
        <fullName evidence="3">Lysophospholipid acyltransferase family protein</fullName>
    </submittedName>
</protein>
<proteinExistence type="predicted"/>
<dbReference type="CDD" id="cd07983">
    <property type="entry name" value="LPLAT_DUF374-like"/>
    <property type="match status" value="1"/>
</dbReference>
<keyword evidence="3" id="KW-0808">Transferase</keyword>
<reference evidence="3 4" key="1">
    <citation type="submission" date="2024-01" db="EMBL/GenBank/DDBJ databases">
        <title>Hyphobacterium bacterium isolated from marine sediment.</title>
        <authorList>
            <person name="Zhao S."/>
        </authorList>
    </citation>
    <scope>NUCLEOTIDE SEQUENCE [LARGE SCALE GENOMIC DNA]</scope>
    <source>
        <strain evidence="3 4">Y60-23</strain>
    </source>
</reference>
<dbReference type="EMBL" id="JAZDRO010000001">
    <property type="protein sequence ID" value="MEE2565971.1"/>
    <property type="molecule type" value="Genomic_DNA"/>
</dbReference>
<sequence>MLKALIRSAPIQIAAAWCLANYMRLCAGTKRWDQRGREHLDAVTQGGTGIVAAFWHSRIGLSFVGWDMTARQTPHMLISRSREGEFIARFARTLNIGVVRGSSRNAKKDKGKGGMTAFRAMSRTVEAGGCMGLTIDGPRGPRMRASAGALRLAKATGAPVMIFSWSVTNKMVAKSWDRFILPYPFGRGVVVWKEALHVPADASPAEMESLRLELERRLNEATREADEACGGPVIEPAEPKNLAGAAG</sequence>
<gene>
    <name evidence="3" type="ORF">V0U35_04700</name>
</gene>
<evidence type="ECO:0000313" key="4">
    <source>
        <dbReference type="Proteomes" id="UP001310692"/>
    </source>
</evidence>
<evidence type="ECO:0000256" key="1">
    <source>
        <dbReference type="SAM" id="MobiDB-lite"/>
    </source>
</evidence>
<dbReference type="RefSeq" id="WP_330195500.1">
    <property type="nucleotide sequence ID" value="NZ_JAZDRO010000001.1"/>
</dbReference>
<organism evidence="3 4">
    <name type="scientific">Hyphobacterium marinum</name>
    <dbReference type="NCBI Taxonomy" id="3116574"/>
    <lineage>
        <taxon>Bacteria</taxon>
        <taxon>Pseudomonadati</taxon>
        <taxon>Pseudomonadota</taxon>
        <taxon>Alphaproteobacteria</taxon>
        <taxon>Maricaulales</taxon>
        <taxon>Maricaulaceae</taxon>
        <taxon>Hyphobacterium</taxon>
    </lineage>
</organism>